<organism evidence="1 2">
    <name type="scientific">Stenotrophomonas panacihumi</name>
    <dbReference type="NCBI Taxonomy" id="676599"/>
    <lineage>
        <taxon>Bacteria</taxon>
        <taxon>Pseudomonadati</taxon>
        <taxon>Pseudomonadota</taxon>
        <taxon>Gammaproteobacteria</taxon>
        <taxon>Lysobacterales</taxon>
        <taxon>Lysobacteraceae</taxon>
        <taxon>Stenotrophomonas</taxon>
    </lineage>
</organism>
<dbReference type="InterPro" id="IPR029069">
    <property type="entry name" value="HotDog_dom_sf"/>
</dbReference>
<dbReference type="PIRSF" id="PIRSF020565">
    <property type="entry name" value="3Ho_Ac_ACP_DH_prd"/>
    <property type="match status" value="1"/>
</dbReference>
<dbReference type="InterPro" id="IPR016776">
    <property type="entry name" value="ApeP-like_dehydratase"/>
</dbReference>
<accession>A0A0R0AL64</accession>
<sequence>MNAPGDIEQFIPHRGMMRLVDRVLACGEEDIVTEVRVPADALFGDASGVPAWMGVEYMAQTVAAWAGHRARARGEEPSIGFLLGTRRYQAHTPRFDAGALLRVEAHCELMGDNGLGMFACRIVLGEAVLATANISVFEPPDAAAYLESGEA</sequence>
<comment type="caution">
    <text evidence="1">The sequence shown here is derived from an EMBL/GenBank/DDBJ whole genome shotgun (WGS) entry which is preliminary data.</text>
</comment>
<dbReference type="RefSeq" id="WP_057645410.1">
    <property type="nucleotide sequence ID" value="NZ_LLXU01000058.1"/>
</dbReference>
<dbReference type="CDD" id="cd01289">
    <property type="entry name" value="FabA_like"/>
    <property type="match status" value="1"/>
</dbReference>
<dbReference type="Gene3D" id="3.10.129.10">
    <property type="entry name" value="Hotdog Thioesterase"/>
    <property type="match status" value="1"/>
</dbReference>
<evidence type="ECO:0000313" key="1">
    <source>
        <dbReference type="EMBL" id="KRG46016.1"/>
    </source>
</evidence>
<dbReference type="OrthoDB" id="9800188at2"/>
<dbReference type="AlphaFoldDB" id="A0A0R0AL64"/>
<name>A0A0R0AL64_9GAMM</name>
<dbReference type="STRING" id="676599.ARC20_06315"/>
<dbReference type="SUPFAM" id="SSF54637">
    <property type="entry name" value="Thioesterase/thiol ester dehydrase-isomerase"/>
    <property type="match status" value="1"/>
</dbReference>
<reference evidence="1 2" key="1">
    <citation type="submission" date="2015-10" db="EMBL/GenBank/DDBJ databases">
        <title>Genome sequencing and analysis of members of genus Stenotrophomonas.</title>
        <authorList>
            <person name="Patil P.P."/>
            <person name="Midha S."/>
            <person name="Patil P.B."/>
        </authorList>
    </citation>
    <scope>NUCLEOTIDE SEQUENCE [LARGE SCALE GENOMIC DNA]</scope>
    <source>
        <strain evidence="1 2">JCM 16536</strain>
    </source>
</reference>
<gene>
    <name evidence="1" type="ORF">ARC20_06315</name>
</gene>
<proteinExistence type="predicted"/>
<evidence type="ECO:0000313" key="2">
    <source>
        <dbReference type="Proteomes" id="UP000051802"/>
    </source>
</evidence>
<keyword evidence="2" id="KW-1185">Reference proteome</keyword>
<dbReference type="Pfam" id="PF22817">
    <property type="entry name" value="ApeP-like"/>
    <property type="match status" value="1"/>
</dbReference>
<dbReference type="EMBL" id="LLXU01000058">
    <property type="protein sequence ID" value="KRG46016.1"/>
    <property type="molecule type" value="Genomic_DNA"/>
</dbReference>
<protein>
    <submittedName>
        <fullName evidence="1">Dehydratase</fullName>
    </submittedName>
</protein>
<dbReference type="Proteomes" id="UP000051802">
    <property type="component" value="Unassembled WGS sequence"/>
</dbReference>